<proteinExistence type="predicted"/>
<dbReference type="RefSeq" id="XP_009162213.1">
    <property type="nucleotide sequence ID" value="XM_009163949.1"/>
</dbReference>
<organism evidence="2 3">
    <name type="scientific">Opisthorchis viverrini</name>
    <name type="common">Southeast Asian liver fluke</name>
    <dbReference type="NCBI Taxonomy" id="6198"/>
    <lineage>
        <taxon>Eukaryota</taxon>
        <taxon>Metazoa</taxon>
        <taxon>Spiralia</taxon>
        <taxon>Lophotrochozoa</taxon>
        <taxon>Platyhelminthes</taxon>
        <taxon>Trematoda</taxon>
        <taxon>Digenea</taxon>
        <taxon>Opisthorchiida</taxon>
        <taxon>Opisthorchiata</taxon>
        <taxon>Opisthorchiidae</taxon>
        <taxon>Opisthorchis</taxon>
    </lineage>
</organism>
<protein>
    <recommendedName>
        <fullName evidence="4">Reverse transcriptase domain-containing protein</fullName>
    </recommendedName>
</protein>
<sequence>MPVASGASRTRQKIPESYSRLHQHILRVGALRSPFKDPERRHPPHRRSFLSGVFVSPLTKAAFPCFQGRDCHANLQTGGRLSPGSYRPTSLTRVPCKTMEPILKRAVLDHLTSSSLISPDQHGFLSNRSCVTNMLVFMDSLTQAKDKGLILDAIFWTSQIPYYPTKLERGFTDRKVRGSNPTSASRLPLSRPGQPGSNLAAVLSCSGVAVRHRKDATAERSSRTAICACGVGLGLSGELECCVSSEGTTFIGSCSALIKDVRQSAWTQHIVAPTRYRPGQLPYLYSIITNERHLDQRPLLTFDFICYWARDPEPRTHNWISLSGRPKWDHCPECSRGWHDVSLKKSERCRMIHKLPKRIRHLLEKWFRLFLKKS</sequence>
<dbReference type="CTD" id="20314429"/>
<dbReference type="Proteomes" id="UP000054324">
    <property type="component" value="Unassembled WGS sequence"/>
</dbReference>
<gene>
    <name evidence="2" type="ORF">T265_00241</name>
</gene>
<evidence type="ECO:0000256" key="1">
    <source>
        <dbReference type="SAM" id="MobiDB-lite"/>
    </source>
</evidence>
<dbReference type="KEGG" id="ovi:T265_00241"/>
<reference evidence="2 3" key="1">
    <citation type="submission" date="2013-11" db="EMBL/GenBank/DDBJ databases">
        <title>Opisthorchis viverrini - life in the bile duct.</title>
        <authorList>
            <person name="Young N.D."/>
            <person name="Nagarajan N."/>
            <person name="Lin S.J."/>
            <person name="Korhonen P.K."/>
            <person name="Jex A.R."/>
            <person name="Hall R.S."/>
            <person name="Safavi-Hemami H."/>
            <person name="Kaewkong W."/>
            <person name="Bertrand D."/>
            <person name="Gao S."/>
            <person name="Seet Q."/>
            <person name="Wongkham S."/>
            <person name="Teh B.T."/>
            <person name="Wongkham C."/>
            <person name="Intapan P.M."/>
            <person name="Maleewong W."/>
            <person name="Yang X."/>
            <person name="Hu M."/>
            <person name="Wang Z."/>
            <person name="Hofmann A."/>
            <person name="Sternberg P.W."/>
            <person name="Tan P."/>
            <person name="Wang J."/>
            <person name="Gasser R.B."/>
        </authorList>
    </citation>
    <scope>NUCLEOTIDE SEQUENCE [LARGE SCALE GENOMIC DNA]</scope>
</reference>
<evidence type="ECO:0008006" key="4">
    <source>
        <dbReference type="Google" id="ProtNLM"/>
    </source>
</evidence>
<evidence type="ECO:0000313" key="2">
    <source>
        <dbReference type="EMBL" id="KER34063.1"/>
    </source>
</evidence>
<dbReference type="AlphaFoldDB" id="A0A075A2X7"/>
<name>A0A075A2X7_OPIVI</name>
<keyword evidence="3" id="KW-1185">Reference proteome</keyword>
<dbReference type="OrthoDB" id="9390935at2759"/>
<dbReference type="GeneID" id="20314429"/>
<feature type="region of interest" description="Disordered" evidence="1">
    <location>
        <begin position="173"/>
        <end position="195"/>
    </location>
</feature>
<accession>A0A075A2X7</accession>
<evidence type="ECO:0000313" key="3">
    <source>
        <dbReference type="Proteomes" id="UP000054324"/>
    </source>
</evidence>
<dbReference type="EMBL" id="KL596620">
    <property type="protein sequence ID" value="KER34063.1"/>
    <property type="molecule type" value="Genomic_DNA"/>
</dbReference>